<dbReference type="Gene3D" id="1.10.10.60">
    <property type="entry name" value="Homeodomain-like"/>
    <property type="match status" value="2"/>
</dbReference>
<evidence type="ECO:0000256" key="4">
    <source>
        <dbReference type="SAM" id="Phobius"/>
    </source>
</evidence>
<protein>
    <submittedName>
        <fullName evidence="6">AraC family transcriptional regulator</fullName>
    </submittedName>
</protein>
<keyword evidence="2" id="KW-0238">DNA-binding</keyword>
<dbReference type="PROSITE" id="PS01124">
    <property type="entry name" value="HTH_ARAC_FAMILY_2"/>
    <property type="match status" value="1"/>
</dbReference>
<keyword evidence="4" id="KW-0472">Membrane</keyword>
<sequence length="365" mass="40415">MDLVFGWRTAVLTVAAAILLPLAVGLSTSFHNRLAARTLATLLIVMTGVFVPWLIGFAGFYDRWWWLTFAPFSNALLVPPLLYLHAYALVTGRWSPAAWRHLLPGAIQFAYQAAAFLLPTPLKRHWADLAFTTGNAIVASLLAISFVVYGAWTIRLLHDYRDALSQKRSDDARFATAWLSRTAVAYPLLAIVWAGWLLVDAVTPLGYRGLMPLYAAIAGFALYLGIAGWRYLALPFPALDTLEHPEVRSPAVRNWQAQGEEWATRIRDNGWYRDDALTLRRLASLLGTNETYVSRALNEGLGVGFSDFVNGLRCEDVAAALAADDSRPVLAIALDAGFASKASFNRAFQRRYGRAPSAYRASHKR</sequence>
<name>A0A2T4YLN0_9SPHN</name>
<feature type="domain" description="HTH araC/xylS-type" evidence="5">
    <location>
        <begin position="260"/>
        <end position="362"/>
    </location>
</feature>
<dbReference type="PANTHER" id="PTHR43280">
    <property type="entry name" value="ARAC-FAMILY TRANSCRIPTIONAL REGULATOR"/>
    <property type="match status" value="1"/>
</dbReference>
<evidence type="ECO:0000256" key="2">
    <source>
        <dbReference type="ARBA" id="ARBA00023125"/>
    </source>
</evidence>
<dbReference type="InterPro" id="IPR018060">
    <property type="entry name" value="HTH_AraC"/>
</dbReference>
<keyword evidence="3" id="KW-0804">Transcription</keyword>
<comment type="caution">
    <text evidence="6">The sequence shown here is derived from an EMBL/GenBank/DDBJ whole genome shotgun (WGS) entry which is preliminary data.</text>
</comment>
<keyword evidence="4" id="KW-1133">Transmembrane helix</keyword>
<evidence type="ECO:0000313" key="6">
    <source>
        <dbReference type="EMBL" id="PTM44176.1"/>
    </source>
</evidence>
<feature type="transmembrane region" description="Helical" evidence="4">
    <location>
        <begin position="211"/>
        <end position="232"/>
    </location>
</feature>
<dbReference type="SMART" id="SM00342">
    <property type="entry name" value="HTH_ARAC"/>
    <property type="match status" value="1"/>
</dbReference>
<dbReference type="Proteomes" id="UP000240996">
    <property type="component" value="Unassembled WGS sequence"/>
</dbReference>
<feature type="transmembrane region" description="Helical" evidence="4">
    <location>
        <begin position="38"/>
        <end position="58"/>
    </location>
</feature>
<proteinExistence type="predicted"/>
<keyword evidence="4" id="KW-0812">Transmembrane</keyword>
<dbReference type="SUPFAM" id="SSF46689">
    <property type="entry name" value="Homeodomain-like"/>
    <property type="match status" value="1"/>
</dbReference>
<dbReference type="InterPro" id="IPR009057">
    <property type="entry name" value="Homeodomain-like_sf"/>
</dbReference>
<dbReference type="GO" id="GO:0043565">
    <property type="term" value="F:sequence-specific DNA binding"/>
    <property type="evidence" value="ECO:0007669"/>
    <property type="project" value="InterPro"/>
</dbReference>
<feature type="transmembrane region" description="Helical" evidence="4">
    <location>
        <begin position="6"/>
        <end position="26"/>
    </location>
</feature>
<dbReference type="PRINTS" id="PR00032">
    <property type="entry name" value="HTHARAC"/>
</dbReference>
<dbReference type="Pfam" id="PF12833">
    <property type="entry name" value="HTH_18"/>
    <property type="match status" value="1"/>
</dbReference>
<feature type="transmembrane region" description="Helical" evidence="4">
    <location>
        <begin position="178"/>
        <end position="199"/>
    </location>
</feature>
<evidence type="ECO:0000259" key="5">
    <source>
        <dbReference type="PROSITE" id="PS01124"/>
    </source>
</evidence>
<dbReference type="PANTHER" id="PTHR43280:SF2">
    <property type="entry name" value="HTH-TYPE TRANSCRIPTIONAL REGULATOR EXSA"/>
    <property type="match status" value="1"/>
</dbReference>
<evidence type="ECO:0000313" key="7">
    <source>
        <dbReference type="Proteomes" id="UP000240996"/>
    </source>
</evidence>
<keyword evidence="1" id="KW-0805">Transcription regulation</keyword>
<dbReference type="GO" id="GO:0003700">
    <property type="term" value="F:DNA-binding transcription factor activity"/>
    <property type="evidence" value="ECO:0007669"/>
    <property type="project" value="InterPro"/>
</dbReference>
<evidence type="ECO:0000256" key="3">
    <source>
        <dbReference type="ARBA" id="ARBA00023163"/>
    </source>
</evidence>
<feature type="transmembrane region" description="Helical" evidence="4">
    <location>
        <begin position="64"/>
        <end position="90"/>
    </location>
</feature>
<feature type="transmembrane region" description="Helical" evidence="4">
    <location>
        <begin position="134"/>
        <end position="157"/>
    </location>
</feature>
<feature type="transmembrane region" description="Helical" evidence="4">
    <location>
        <begin position="102"/>
        <end position="122"/>
    </location>
</feature>
<dbReference type="AlphaFoldDB" id="A0A2T4YLN0"/>
<evidence type="ECO:0000256" key="1">
    <source>
        <dbReference type="ARBA" id="ARBA00023015"/>
    </source>
</evidence>
<reference evidence="6 7" key="1">
    <citation type="submission" date="2018-04" db="EMBL/GenBank/DDBJ databases">
        <title>Genomic Encyclopedia of Type Strains, Phase III (KMG-III): the genomes of soil and plant-associated and newly described type strains.</title>
        <authorList>
            <person name="Whitman W."/>
        </authorList>
    </citation>
    <scope>NUCLEOTIDE SEQUENCE [LARGE SCALE GENOMIC DNA]</scope>
    <source>
        <strain evidence="6 7">NW12</strain>
    </source>
</reference>
<dbReference type="RefSeq" id="WP_208621002.1">
    <property type="nucleotide sequence ID" value="NZ_PZZN01000004.1"/>
</dbReference>
<gene>
    <name evidence="6" type="ORF">C8J24_3452</name>
</gene>
<dbReference type="InterPro" id="IPR020449">
    <property type="entry name" value="Tscrpt_reg_AraC-type_HTH"/>
</dbReference>
<dbReference type="EMBL" id="PZZN01000004">
    <property type="protein sequence ID" value="PTM44176.1"/>
    <property type="molecule type" value="Genomic_DNA"/>
</dbReference>
<keyword evidence="7" id="KW-1185">Reference proteome</keyword>
<organism evidence="6 7">
    <name type="scientific">Sphingomonas aerolata</name>
    <dbReference type="NCBI Taxonomy" id="185951"/>
    <lineage>
        <taxon>Bacteria</taxon>
        <taxon>Pseudomonadati</taxon>
        <taxon>Pseudomonadota</taxon>
        <taxon>Alphaproteobacteria</taxon>
        <taxon>Sphingomonadales</taxon>
        <taxon>Sphingomonadaceae</taxon>
        <taxon>Sphingomonas</taxon>
    </lineage>
</organism>
<accession>A0A2T4YLN0</accession>